<evidence type="ECO:0000313" key="2">
    <source>
        <dbReference type="Proteomes" id="UP000327085"/>
    </source>
</evidence>
<proteinExistence type="predicted"/>
<dbReference type="PANTHER" id="PTHR37238">
    <property type="entry name" value="OS05G0532500 PROTEIN"/>
    <property type="match status" value="1"/>
</dbReference>
<dbReference type="Proteomes" id="UP000327085">
    <property type="component" value="Chromosome 1"/>
</dbReference>
<dbReference type="PANTHER" id="PTHR37238:SF1">
    <property type="entry name" value="OS05G0532500 PROTEIN"/>
    <property type="match status" value="1"/>
</dbReference>
<sequence>MIPLIAKGHLIPFLVLAKQIPTGHAPSSHGQLEKEDLHLRLKPGYISSHAPPICQPILGTSLSSFRTQCGSEQWEFLPHFQAPLHRRIPFERISSEPVGGRLALIGSTPIWKEAESVVRTGKRPGENTLKRELWTKFEAASSNELLFNDFVTHKGFLDRLDEEVS</sequence>
<gene>
    <name evidence="1" type="ORF">ALMOND_2B032787</name>
</gene>
<dbReference type="EMBL" id="CABIKO010000769">
    <property type="protein sequence ID" value="VVA39313.1"/>
    <property type="molecule type" value="Genomic_DNA"/>
</dbReference>
<reference evidence="2" key="1">
    <citation type="journal article" date="2020" name="Plant J.">
        <title>Transposons played a major role in the diversification between the closely related almond and peach genomes: results from the almond genome sequence.</title>
        <authorList>
            <person name="Alioto T."/>
            <person name="Alexiou K.G."/>
            <person name="Bardil A."/>
            <person name="Barteri F."/>
            <person name="Castanera R."/>
            <person name="Cruz F."/>
            <person name="Dhingra A."/>
            <person name="Duval H."/>
            <person name="Fernandez I Marti A."/>
            <person name="Frias L."/>
            <person name="Galan B."/>
            <person name="Garcia J.L."/>
            <person name="Howad W."/>
            <person name="Gomez-Garrido J."/>
            <person name="Gut M."/>
            <person name="Julca I."/>
            <person name="Morata J."/>
            <person name="Puigdomenech P."/>
            <person name="Ribeca P."/>
            <person name="Rubio Cabetas M.J."/>
            <person name="Vlasova A."/>
            <person name="Wirthensohn M."/>
            <person name="Garcia-Mas J."/>
            <person name="Gabaldon T."/>
            <person name="Casacuberta J.M."/>
            <person name="Arus P."/>
        </authorList>
    </citation>
    <scope>NUCLEOTIDE SEQUENCE [LARGE SCALE GENOMIC DNA]</scope>
    <source>
        <strain evidence="2">cv. Texas</strain>
    </source>
</reference>
<name>A0A5E4GI17_PRUDU</name>
<dbReference type="AlphaFoldDB" id="A0A5E4GI17"/>
<dbReference type="Gramene" id="VVA39313">
    <property type="protein sequence ID" value="VVA39313"/>
    <property type="gene ID" value="Prudul26B032787"/>
</dbReference>
<organism evidence="1 2">
    <name type="scientific">Prunus dulcis</name>
    <name type="common">Almond</name>
    <name type="synonym">Amygdalus dulcis</name>
    <dbReference type="NCBI Taxonomy" id="3755"/>
    <lineage>
        <taxon>Eukaryota</taxon>
        <taxon>Viridiplantae</taxon>
        <taxon>Streptophyta</taxon>
        <taxon>Embryophyta</taxon>
        <taxon>Tracheophyta</taxon>
        <taxon>Spermatophyta</taxon>
        <taxon>Magnoliopsida</taxon>
        <taxon>eudicotyledons</taxon>
        <taxon>Gunneridae</taxon>
        <taxon>Pentapetalae</taxon>
        <taxon>rosids</taxon>
        <taxon>fabids</taxon>
        <taxon>Rosales</taxon>
        <taxon>Rosaceae</taxon>
        <taxon>Amygdaloideae</taxon>
        <taxon>Amygdaleae</taxon>
        <taxon>Prunus</taxon>
    </lineage>
</organism>
<evidence type="ECO:0000313" key="1">
    <source>
        <dbReference type="EMBL" id="VVA39313.1"/>
    </source>
</evidence>
<protein>
    <submittedName>
        <fullName evidence="1">PREDICTED: LOC110880200 isoform X1</fullName>
    </submittedName>
</protein>
<dbReference type="InParanoid" id="A0A5E4GI17"/>
<accession>A0A5E4GI17</accession>